<dbReference type="Proteomes" id="UP000469558">
    <property type="component" value="Unassembled WGS sequence"/>
</dbReference>
<comment type="caution">
    <text evidence="1">The sequence shown here is derived from an EMBL/GenBank/DDBJ whole genome shotgun (WGS) entry which is preliminary data.</text>
</comment>
<accession>A0A8T9CA29</accession>
<protein>
    <submittedName>
        <fullName evidence="1">Uncharacterized protein</fullName>
    </submittedName>
</protein>
<evidence type="ECO:0000313" key="2">
    <source>
        <dbReference type="Proteomes" id="UP000469558"/>
    </source>
</evidence>
<evidence type="ECO:0000313" key="1">
    <source>
        <dbReference type="EMBL" id="TVY82629.1"/>
    </source>
</evidence>
<dbReference type="EMBL" id="QGMK01000294">
    <property type="protein sequence ID" value="TVY82629.1"/>
    <property type="molecule type" value="Genomic_DNA"/>
</dbReference>
<dbReference type="AlphaFoldDB" id="A0A8T9CA29"/>
<name>A0A8T9CA29_9HELO</name>
<dbReference type="OrthoDB" id="9986861at2759"/>
<organism evidence="1 2">
    <name type="scientific">Lachnellula suecica</name>
    <dbReference type="NCBI Taxonomy" id="602035"/>
    <lineage>
        <taxon>Eukaryota</taxon>
        <taxon>Fungi</taxon>
        <taxon>Dikarya</taxon>
        <taxon>Ascomycota</taxon>
        <taxon>Pezizomycotina</taxon>
        <taxon>Leotiomycetes</taxon>
        <taxon>Helotiales</taxon>
        <taxon>Lachnaceae</taxon>
        <taxon>Lachnellula</taxon>
    </lineage>
</organism>
<keyword evidence="2" id="KW-1185">Reference proteome</keyword>
<sequence>MLQVLTNNYSSASTASTQQITMSTSHQPRKSILVVSASRHLTGVPIEAGIKTEWAKEKARHIADHFDNVGFNIDPKDVPNTLKALRHELVGRSWDGVILGWCIRGHVEFTLLFEEVVAVCCDVKKSAPEMKIMFSTGGDNIVETVARNFPMDGGV</sequence>
<gene>
    <name evidence="1" type="ORF">LSUE1_G002681</name>
</gene>
<proteinExistence type="predicted"/>
<reference evidence="1 2" key="1">
    <citation type="submission" date="2018-05" db="EMBL/GenBank/DDBJ databases">
        <title>Genome sequencing and assembly of the regulated plant pathogen Lachnellula willkommii and related sister species for the development of diagnostic species identification markers.</title>
        <authorList>
            <person name="Giroux E."/>
            <person name="Bilodeau G."/>
        </authorList>
    </citation>
    <scope>NUCLEOTIDE SEQUENCE [LARGE SCALE GENOMIC DNA]</scope>
    <source>
        <strain evidence="1 2">CBS 268.59</strain>
    </source>
</reference>